<gene>
    <name evidence="2" type="ORF">PVAP13_9KG445700</name>
</gene>
<dbReference type="Proteomes" id="UP000823388">
    <property type="component" value="Chromosome 9K"/>
</dbReference>
<comment type="caution">
    <text evidence="2">The sequence shown here is derived from an EMBL/GenBank/DDBJ whole genome shotgun (WGS) entry which is preliminary data.</text>
</comment>
<dbReference type="EMBL" id="CM029053">
    <property type="protein sequence ID" value="KAG2551885.1"/>
    <property type="molecule type" value="Genomic_DNA"/>
</dbReference>
<evidence type="ECO:0000313" key="2">
    <source>
        <dbReference type="EMBL" id="KAG2551885.1"/>
    </source>
</evidence>
<reference evidence="2" key="1">
    <citation type="submission" date="2020-05" db="EMBL/GenBank/DDBJ databases">
        <title>WGS assembly of Panicum virgatum.</title>
        <authorList>
            <person name="Lovell J.T."/>
            <person name="Jenkins J."/>
            <person name="Shu S."/>
            <person name="Juenger T.E."/>
            <person name="Schmutz J."/>
        </authorList>
    </citation>
    <scope>NUCLEOTIDE SEQUENCE</scope>
    <source>
        <strain evidence="2">AP13</strain>
    </source>
</reference>
<evidence type="ECO:0000313" key="3">
    <source>
        <dbReference type="Proteomes" id="UP000823388"/>
    </source>
</evidence>
<organism evidence="2 3">
    <name type="scientific">Panicum virgatum</name>
    <name type="common">Blackwell switchgrass</name>
    <dbReference type="NCBI Taxonomy" id="38727"/>
    <lineage>
        <taxon>Eukaryota</taxon>
        <taxon>Viridiplantae</taxon>
        <taxon>Streptophyta</taxon>
        <taxon>Embryophyta</taxon>
        <taxon>Tracheophyta</taxon>
        <taxon>Spermatophyta</taxon>
        <taxon>Magnoliopsida</taxon>
        <taxon>Liliopsida</taxon>
        <taxon>Poales</taxon>
        <taxon>Poaceae</taxon>
        <taxon>PACMAD clade</taxon>
        <taxon>Panicoideae</taxon>
        <taxon>Panicodae</taxon>
        <taxon>Paniceae</taxon>
        <taxon>Panicinae</taxon>
        <taxon>Panicum</taxon>
        <taxon>Panicum sect. Hiantes</taxon>
    </lineage>
</organism>
<name>A0A8T0NTK8_PANVG</name>
<proteinExistence type="predicted"/>
<keyword evidence="3" id="KW-1185">Reference proteome</keyword>
<sequence length="314" mass="35049">MIGEQFICFTLGIDQLKQFVTPKKKEREREQFNGPPIRVLDHFQISKLSQDEAHPPNFQAAEPGSHAPPRRGEPPGPELLPLPRLARTTLPRSLAPATATLRARVSASSLFGEGRDGNSRSRRGDVPVAPTRTTCSTKSLVRVALELMATVVPVADGRPGRKGTGAEGPRRGGVGGRRPRAHVSFNSLAVKKVTFHIRSHQRFAQSCQGSDASSLYFLSMEKLTKCLLSQFYLYHSIHESDSHSKRGVEYFPSMCFCIWAAFKISFHSSLRNAEMKPAIGNGLTFYCHFSFTNRTHFVLYAQLFFKNVQMHVLH</sequence>
<feature type="region of interest" description="Disordered" evidence="1">
    <location>
        <begin position="54"/>
        <end position="82"/>
    </location>
</feature>
<feature type="region of interest" description="Disordered" evidence="1">
    <location>
        <begin position="111"/>
        <end position="132"/>
    </location>
</feature>
<evidence type="ECO:0000256" key="1">
    <source>
        <dbReference type="SAM" id="MobiDB-lite"/>
    </source>
</evidence>
<accession>A0A8T0NTK8</accession>
<dbReference type="AlphaFoldDB" id="A0A8T0NTK8"/>
<feature type="compositionally biased region" description="Gly residues" evidence="1">
    <location>
        <begin position="162"/>
        <end position="176"/>
    </location>
</feature>
<feature type="compositionally biased region" description="Basic and acidic residues" evidence="1">
    <location>
        <begin position="113"/>
        <end position="125"/>
    </location>
</feature>
<protein>
    <submittedName>
        <fullName evidence="2">Uncharacterized protein</fullName>
    </submittedName>
</protein>
<feature type="region of interest" description="Disordered" evidence="1">
    <location>
        <begin position="156"/>
        <end position="178"/>
    </location>
</feature>